<protein>
    <submittedName>
        <fullName evidence="1">Tetratricopeptide repeat protein</fullName>
    </submittedName>
</protein>
<dbReference type="EMBL" id="JAENHL010000006">
    <property type="protein sequence ID" value="MBK1866010.1"/>
    <property type="molecule type" value="Genomic_DNA"/>
</dbReference>
<evidence type="ECO:0000313" key="2">
    <source>
        <dbReference type="Proteomes" id="UP000616151"/>
    </source>
</evidence>
<dbReference type="Proteomes" id="UP000616151">
    <property type="component" value="Unassembled WGS sequence"/>
</dbReference>
<organism evidence="1 2">
    <name type="scientific">Taklimakanibacter albus</name>
    <dbReference type="NCBI Taxonomy" id="2800327"/>
    <lineage>
        <taxon>Bacteria</taxon>
        <taxon>Pseudomonadati</taxon>
        <taxon>Pseudomonadota</taxon>
        <taxon>Alphaproteobacteria</taxon>
        <taxon>Hyphomicrobiales</taxon>
        <taxon>Aestuariivirgaceae</taxon>
        <taxon>Taklimakanibacter</taxon>
    </lineage>
</organism>
<gene>
    <name evidence="1" type="ORF">JHL16_06565</name>
</gene>
<accession>A0ACC5R073</accession>
<comment type="caution">
    <text evidence="1">The sequence shown here is derived from an EMBL/GenBank/DDBJ whole genome shotgun (WGS) entry which is preliminary data.</text>
</comment>
<sequence length="1006" mass="108929">MPLSLAWNTRQAIGAFLALFIAVILSTAAEAEEPKTLKGVALVIGQSKYTHITPLPNPANDARDMSKLLTDLGFDGRAVTDRDASKLSRDLERFVEDAEGADIAFLYYSGHGIEAGGENYLVPVNADDASLGNASEELVSLSQVVDKLKAIVPVVIVLVDACRTNPFPATAQLKATPDSPPQPVTVSGLGAPRGAAVVEQAPAATDNLGTVIGFAAEPGRPALDGAVGGNSPYAAALLRHLSAMKGAELGSVMRMVTEEVYLSTDTRQRPWVNESLRRMLYLGVAPDEPEGEEGLINGERRQLLLTIADLPTPERMQVESIAKKGGVPMSALYGVLRALGIDNVPKDPKELEKLLEGQAETLKKMMAERAALNVDDPEIKKMAAAADRAIEQGAITVARQFLDEAVKRVEATAGAVDAAEEAVKKKRLADAAIYARRAETASLAFDYMAAASDYAKAFTLVEKWDEKLKWNYKNLEAEALNSHGYQKGENAALLKSIAVYEEILTFIPAGEKNADWAITRNNMGVAYLNLAERAGDKNQLEQAAQIFRDSLAVLTRQSDPVNWAATQNNLGNALLNLGKRQIDSKQLEEAVAAYRAVLEVRSREKTPVDWSDSQNNLGIALYTLGEREGSDTRLVEAAAAYRAGLSAISRDAESNRWGVLQNNLGNTLNVLGARKNDLPILKEAVNTFRAALEVRTRDKVPLQWGSTMTNLGGALTQIGTRVAGTTELEEAAKIFREATGEITRERAPVDWAAVQNNLASALQHLGQRNMDGKRLEEAMAIYKDLFGVYSREHAPLDWATTQLNLGNVLQTLGKLNNDPAKLDESVAAYRLALSELTVERTPMQWATAQSMMGTALESIGFGGGGVEKLKESIAAKRAALTILTKENGPLEWAQAQFNIGNSLNMIANFEKGTESYETALIAFNAALEVYTLEETPMQWAMVQNGIGDVYWGFGTRRTDKKAFETSLAQFEKAKIGYGKGGLMAWGMVNIVNKKIEIIKQALASKP</sequence>
<evidence type="ECO:0000313" key="1">
    <source>
        <dbReference type="EMBL" id="MBK1866010.1"/>
    </source>
</evidence>
<proteinExistence type="predicted"/>
<name>A0ACC5R073_9HYPH</name>
<reference evidence="1" key="1">
    <citation type="submission" date="2021-01" db="EMBL/GenBank/DDBJ databases">
        <authorList>
            <person name="Sun Q."/>
        </authorList>
    </citation>
    <scope>NUCLEOTIDE SEQUENCE</scope>
    <source>
        <strain evidence="1">YIM B02566</strain>
    </source>
</reference>
<keyword evidence="2" id="KW-1185">Reference proteome</keyword>